<feature type="region of interest" description="Disordered" evidence="1">
    <location>
        <begin position="46"/>
        <end position="75"/>
    </location>
</feature>
<name>A0ABQ3TUZ6_STRHY</name>
<keyword evidence="3" id="KW-1185">Reference proteome</keyword>
<gene>
    <name evidence="2" type="ORF">TPA0910_15970</name>
</gene>
<evidence type="ECO:0000313" key="3">
    <source>
        <dbReference type="Proteomes" id="UP001054854"/>
    </source>
</evidence>
<feature type="compositionally biased region" description="Gly residues" evidence="1">
    <location>
        <begin position="61"/>
        <end position="75"/>
    </location>
</feature>
<dbReference type="EMBL" id="BNEK01000003">
    <property type="protein sequence ID" value="GHJ27164.1"/>
    <property type="molecule type" value="Genomic_DNA"/>
</dbReference>
<evidence type="ECO:0000256" key="1">
    <source>
        <dbReference type="SAM" id="MobiDB-lite"/>
    </source>
</evidence>
<evidence type="ECO:0000313" key="2">
    <source>
        <dbReference type="EMBL" id="GHJ27164.1"/>
    </source>
</evidence>
<protein>
    <submittedName>
        <fullName evidence="2">Uncharacterized protein</fullName>
    </submittedName>
</protein>
<sequence>MAASRLTITSPTSRRHGYEWGCEYGRAPSGAGTGTRTPSSAAAAKAVTGPAVGARAAWRDGGSGGRLDGGVGDTA</sequence>
<organism evidence="2 3">
    <name type="scientific">Streptomyces hygroscopicus</name>
    <dbReference type="NCBI Taxonomy" id="1912"/>
    <lineage>
        <taxon>Bacteria</taxon>
        <taxon>Bacillati</taxon>
        <taxon>Actinomycetota</taxon>
        <taxon>Actinomycetes</taxon>
        <taxon>Kitasatosporales</taxon>
        <taxon>Streptomycetaceae</taxon>
        <taxon>Streptomyces</taxon>
        <taxon>Streptomyces violaceusniger group</taxon>
    </lineage>
</organism>
<reference evidence="2" key="1">
    <citation type="submission" date="2024-05" db="EMBL/GenBank/DDBJ databases">
        <title>Whole genome shotgun sequence of Streptomyces hygroscopicus NBRC 113678.</title>
        <authorList>
            <person name="Komaki H."/>
            <person name="Tamura T."/>
        </authorList>
    </citation>
    <scope>NUCLEOTIDE SEQUENCE</scope>
    <source>
        <strain evidence="2">N11-34</strain>
    </source>
</reference>
<dbReference type="Proteomes" id="UP001054854">
    <property type="component" value="Unassembled WGS sequence"/>
</dbReference>
<comment type="caution">
    <text evidence="2">The sequence shown here is derived from an EMBL/GenBank/DDBJ whole genome shotgun (WGS) entry which is preliminary data.</text>
</comment>
<proteinExistence type="predicted"/>
<accession>A0ABQ3TUZ6</accession>